<dbReference type="EMBL" id="JBEDUW010000235">
    <property type="protein sequence ID" value="KAK9903157.1"/>
    <property type="molecule type" value="Genomic_DNA"/>
</dbReference>
<evidence type="ECO:0000313" key="5">
    <source>
        <dbReference type="Proteomes" id="UP001457282"/>
    </source>
</evidence>
<dbReference type="EMBL" id="JBEDUW010000006">
    <property type="protein sequence ID" value="KAK9922773.1"/>
    <property type="molecule type" value="Genomic_DNA"/>
</dbReference>
<comment type="caution">
    <text evidence="2">The sequence shown here is derived from an EMBL/GenBank/DDBJ whole genome shotgun (WGS) entry which is preliminary data.</text>
</comment>
<gene>
    <name evidence="2" type="ORF">M0R45_001216</name>
    <name evidence="4" type="ORF">M0R45_008369</name>
    <name evidence="3" type="ORF">M0R45_031220</name>
</gene>
<evidence type="ECO:0000313" key="2">
    <source>
        <dbReference type="EMBL" id="KAK9903157.1"/>
    </source>
</evidence>
<dbReference type="EMBL" id="JBEDUW010000002">
    <property type="protein sequence ID" value="KAK9942719.1"/>
    <property type="molecule type" value="Genomic_DNA"/>
</dbReference>
<feature type="region of interest" description="Disordered" evidence="1">
    <location>
        <begin position="1"/>
        <end position="29"/>
    </location>
</feature>
<accession>A0AAW1VJT2</accession>
<sequence length="88" mass="10018">MPRPHFTKAPPVPHKSDHNSKQTNLQSKARAAVQRERKAHLSIAMLCLQSSHQFKNSLHITGLATKPRRSILSPCWLRRFSAQTVKEP</sequence>
<dbReference type="AlphaFoldDB" id="A0AAW1VJT2"/>
<name>A0AAW1VJT2_RUBAR</name>
<protein>
    <submittedName>
        <fullName evidence="2">Uncharacterized protein</fullName>
    </submittedName>
</protein>
<keyword evidence="5" id="KW-1185">Reference proteome</keyword>
<evidence type="ECO:0000313" key="4">
    <source>
        <dbReference type="EMBL" id="KAK9942719.1"/>
    </source>
</evidence>
<reference evidence="2 5" key="1">
    <citation type="journal article" date="2023" name="G3 (Bethesda)">
        <title>A chromosome-length genome assembly and annotation of blackberry (Rubus argutus, cv. 'Hillquist').</title>
        <authorList>
            <person name="Bruna T."/>
            <person name="Aryal R."/>
            <person name="Dudchenko O."/>
            <person name="Sargent D.J."/>
            <person name="Mead D."/>
            <person name="Buti M."/>
            <person name="Cavallini A."/>
            <person name="Hytonen T."/>
            <person name="Andres J."/>
            <person name="Pham M."/>
            <person name="Weisz D."/>
            <person name="Mascagni F."/>
            <person name="Usai G."/>
            <person name="Natali L."/>
            <person name="Bassil N."/>
            <person name="Fernandez G.E."/>
            <person name="Lomsadze A."/>
            <person name="Armour M."/>
            <person name="Olukolu B."/>
            <person name="Poorten T."/>
            <person name="Britton C."/>
            <person name="Davik J."/>
            <person name="Ashrafi H."/>
            <person name="Aiden E.L."/>
            <person name="Borodovsky M."/>
            <person name="Worthington M."/>
        </authorList>
    </citation>
    <scope>NUCLEOTIDE SEQUENCE [LARGE SCALE GENOMIC DNA]</scope>
    <source>
        <strain evidence="2">PI 553951</strain>
    </source>
</reference>
<dbReference type="Proteomes" id="UP001457282">
    <property type="component" value="Unassembled WGS sequence"/>
</dbReference>
<proteinExistence type="predicted"/>
<organism evidence="2 5">
    <name type="scientific">Rubus argutus</name>
    <name type="common">Southern blackberry</name>
    <dbReference type="NCBI Taxonomy" id="59490"/>
    <lineage>
        <taxon>Eukaryota</taxon>
        <taxon>Viridiplantae</taxon>
        <taxon>Streptophyta</taxon>
        <taxon>Embryophyta</taxon>
        <taxon>Tracheophyta</taxon>
        <taxon>Spermatophyta</taxon>
        <taxon>Magnoliopsida</taxon>
        <taxon>eudicotyledons</taxon>
        <taxon>Gunneridae</taxon>
        <taxon>Pentapetalae</taxon>
        <taxon>rosids</taxon>
        <taxon>fabids</taxon>
        <taxon>Rosales</taxon>
        <taxon>Rosaceae</taxon>
        <taxon>Rosoideae</taxon>
        <taxon>Rosoideae incertae sedis</taxon>
        <taxon>Rubus</taxon>
    </lineage>
</organism>
<evidence type="ECO:0000313" key="3">
    <source>
        <dbReference type="EMBL" id="KAK9922773.1"/>
    </source>
</evidence>
<evidence type="ECO:0000256" key="1">
    <source>
        <dbReference type="SAM" id="MobiDB-lite"/>
    </source>
</evidence>